<dbReference type="RefSeq" id="WP_207331601.1">
    <property type="nucleotide sequence ID" value="NZ_JAFMYW010000008.1"/>
</dbReference>
<dbReference type="NCBIfam" id="NF037970">
    <property type="entry name" value="vanZ_1"/>
    <property type="match status" value="1"/>
</dbReference>
<dbReference type="PANTHER" id="PTHR28008">
    <property type="entry name" value="DOMAIN PROTEIN, PUTATIVE (AFU_ORTHOLOGUE AFUA_3G10980)-RELATED"/>
    <property type="match status" value="1"/>
</dbReference>
<gene>
    <name evidence="3" type="ORF">J2I46_23935</name>
</gene>
<dbReference type="PANTHER" id="PTHR28008:SF1">
    <property type="entry name" value="DOMAIN PROTEIN, PUTATIVE (AFU_ORTHOLOGUE AFUA_3G10980)-RELATED"/>
    <property type="match status" value="1"/>
</dbReference>
<evidence type="ECO:0000256" key="1">
    <source>
        <dbReference type="SAM" id="Phobius"/>
    </source>
</evidence>
<keyword evidence="1" id="KW-0472">Membrane</keyword>
<dbReference type="InterPro" id="IPR006976">
    <property type="entry name" value="VanZ-like"/>
</dbReference>
<feature type="transmembrane region" description="Helical" evidence="1">
    <location>
        <begin position="9"/>
        <end position="31"/>
    </location>
</feature>
<reference evidence="3 4" key="1">
    <citation type="submission" date="2021-03" db="EMBL/GenBank/DDBJ databases">
        <title>Fibrella sp. HMF5405 genome sequencing and assembly.</title>
        <authorList>
            <person name="Kang H."/>
            <person name="Kim H."/>
            <person name="Bae S."/>
            <person name="Joh K."/>
        </authorList>
    </citation>
    <scope>NUCLEOTIDE SEQUENCE [LARGE SCALE GENOMIC DNA]</scope>
    <source>
        <strain evidence="3 4">HMF5405</strain>
    </source>
</reference>
<feature type="transmembrane region" description="Helical" evidence="1">
    <location>
        <begin position="66"/>
        <end position="84"/>
    </location>
</feature>
<proteinExistence type="predicted"/>
<protein>
    <submittedName>
        <fullName evidence="3">VanZ family protein</fullName>
    </submittedName>
</protein>
<organism evidence="3 4">
    <name type="scientific">Fibrella forsythiae</name>
    <dbReference type="NCBI Taxonomy" id="2817061"/>
    <lineage>
        <taxon>Bacteria</taxon>
        <taxon>Pseudomonadati</taxon>
        <taxon>Bacteroidota</taxon>
        <taxon>Cytophagia</taxon>
        <taxon>Cytophagales</taxon>
        <taxon>Spirosomataceae</taxon>
        <taxon>Fibrella</taxon>
    </lineage>
</organism>
<dbReference type="EMBL" id="JAFMYW010000008">
    <property type="protein sequence ID" value="MBO0951655.1"/>
    <property type="molecule type" value="Genomic_DNA"/>
</dbReference>
<name>A0ABS3JNS3_9BACT</name>
<feature type="transmembrane region" description="Helical" evidence="1">
    <location>
        <begin position="96"/>
        <end position="114"/>
    </location>
</feature>
<evidence type="ECO:0000313" key="3">
    <source>
        <dbReference type="EMBL" id="MBO0951655.1"/>
    </source>
</evidence>
<keyword evidence="1" id="KW-1133">Transmembrane helix</keyword>
<dbReference type="Proteomes" id="UP000664628">
    <property type="component" value="Unassembled WGS sequence"/>
</dbReference>
<keyword evidence="1" id="KW-0812">Transmembrane</keyword>
<evidence type="ECO:0000313" key="4">
    <source>
        <dbReference type="Proteomes" id="UP000664628"/>
    </source>
</evidence>
<comment type="caution">
    <text evidence="3">The sequence shown here is derived from an EMBL/GenBank/DDBJ whole genome shotgun (WGS) entry which is preliminary data.</text>
</comment>
<dbReference type="Pfam" id="PF04892">
    <property type="entry name" value="VanZ"/>
    <property type="match status" value="1"/>
</dbReference>
<feature type="domain" description="VanZ-like" evidence="2">
    <location>
        <begin position="45"/>
        <end position="107"/>
    </location>
</feature>
<sequence length="122" mass="13688">MFRALLNPILLKLAAIGWTITISIGCFWPSSHLPDLSHNRDKYLHAVIFFLFAILWRMAGWSVTRVVAVGLLYAGAIELVQALIPEIHRSGDWLDFVVDAIGLVIGLPLSNRILRLTKLQEV</sequence>
<evidence type="ECO:0000259" key="2">
    <source>
        <dbReference type="Pfam" id="PF04892"/>
    </source>
</evidence>
<accession>A0ABS3JNS3</accession>
<feature type="transmembrane region" description="Helical" evidence="1">
    <location>
        <begin position="43"/>
        <end position="59"/>
    </location>
</feature>
<keyword evidence="4" id="KW-1185">Reference proteome</keyword>
<dbReference type="PROSITE" id="PS51257">
    <property type="entry name" value="PROKAR_LIPOPROTEIN"/>
    <property type="match status" value="1"/>
</dbReference>